<dbReference type="PANTHER" id="PTHR18849:SF4">
    <property type="entry name" value="GENE 29133-RELATED"/>
    <property type="match status" value="1"/>
</dbReference>
<dbReference type="PROSITE" id="PS51450">
    <property type="entry name" value="LRR"/>
    <property type="match status" value="1"/>
</dbReference>
<evidence type="ECO:0000256" key="2">
    <source>
        <dbReference type="ARBA" id="ARBA00022737"/>
    </source>
</evidence>
<dbReference type="PANTHER" id="PTHR18849">
    <property type="entry name" value="LEUCINE RICH REPEAT PROTEIN"/>
    <property type="match status" value="1"/>
</dbReference>
<accession>A0A2G8L3R8</accession>
<dbReference type="Proteomes" id="UP000230750">
    <property type="component" value="Unassembled WGS sequence"/>
</dbReference>
<protein>
    <submittedName>
        <fullName evidence="4">Uncharacterized protein</fullName>
    </submittedName>
</protein>
<keyword evidence="1" id="KW-0433">Leucine-rich repeat</keyword>
<dbReference type="InterPro" id="IPR032675">
    <property type="entry name" value="LRR_dom_sf"/>
</dbReference>
<dbReference type="SUPFAM" id="SSF52058">
    <property type="entry name" value="L domain-like"/>
    <property type="match status" value="1"/>
</dbReference>
<gene>
    <name evidence="4" type="ORF">BSL78_08215</name>
</gene>
<keyword evidence="2" id="KW-0677">Repeat</keyword>
<evidence type="ECO:0000313" key="4">
    <source>
        <dbReference type="EMBL" id="PIK54878.1"/>
    </source>
</evidence>
<reference evidence="4 5" key="1">
    <citation type="journal article" date="2017" name="PLoS Biol.">
        <title>The sea cucumber genome provides insights into morphological evolution and visceral regeneration.</title>
        <authorList>
            <person name="Zhang X."/>
            <person name="Sun L."/>
            <person name="Yuan J."/>
            <person name="Sun Y."/>
            <person name="Gao Y."/>
            <person name="Zhang L."/>
            <person name="Li S."/>
            <person name="Dai H."/>
            <person name="Hamel J.F."/>
            <person name="Liu C."/>
            <person name="Yu Y."/>
            <person name="Liu S."/>
            <person name="Lin W."/>
            <person name="Guo K."/>
            <person name="Jin S."/>
            <person name="Xu P."/>
            <person name="Storey K.B."/>
            <person name="Huan P."/>
            <person name="Zhang T."/>
            <person name="Zhou Y."/>
            <person name="Zhang J."/>
            <person name="Lin C."/>
            <person name="Li X."/>
            <person name="Xing L."/>
            <person name="Huo D."/>
            <person name="Sun M."/>
            <person name="Wang L."/>
            <person name="Mercier A."/>
            <person name="Li F."/>
            <person name="Yang H."/>
            <person name="Xiang J."/>
        </authorList>
    </citation>
    <scope>NUCLEOTIDE SEQUENCE [LARGE SCALE GENOMIC DNA]</scope>
    <source>
        <strain evidence="4">Shaxun</strain>
        <tissue evidence="4">Muscle</tissue>
    </source>
</reference>
<dbReference type="STRING" id="307972.A0A2G8L3R8"/>
<dbReference type="Gene3D" id="3.80.10.10">
    <property type="entry name" value="Ribonuclease Inhibitor"/>
    <property type="match status" value="1"/>
</dbReference>
<keyword evidence="5" id="KW-1185">Reference proteome</keyword>
<name>A0A2G8L3R8_STIJA</name>
<dbReference type="OrthoDB" id="1517790at2759"/>
<comment type="caution">
    <text evidence="4">The sequence shown here is derived from an EMBL/GenBank/DDBJ whole genome shotgun (WGS) entry which is preliminary data.</text>
</comment>
<organism evidence="4 5">
    <name type="scientific">Stichopus japonicus</name>
    <name type="common">Sea cucumber</name>
    <dbReference type="NCBI Taxonomy" id="307972"/>
    <lineage>
        <taxon>Eukaryota</taxon>
        <taxon>Metazoa</taxon>
        <taxon>Echinodermata</taxon>
        <taxon>Eleutherozoa</taxon>
        <taxon>Echinozoa</taxon>
        <taxon>Holothuroidea</taxon>
        <taxon>Aspidochirotacea</taxon>
        <taxon>Aspidochirotida</taxon>
        <taxon>Stichopodidae</taxon>
        <taxon>Apostichopus</taxon>
    </lineage>
</organism>
<evidence type="ECO:0000256" key="1">
    <source>
        <dbReference type="ARBA" id="ARBA00022614"/>
    </source>
</evidence>
<proteinExistence type="predicted"/>
<feature type="region of interest" description="Disordered" evidence="3">
    <location>
        <begin position="92"/>
        <end position="114"/>
    </location>
</feature>
<feature type="compositionally biased region" description="Basic and acidic residues" evidence="3">
    <location>
        <begin position="105"/>
        <end position="114"/>
    </location>
</feature>
<dbReference type="EMBL" id="MRZV01000231">
    <property type="protein sequence ID" value="PIK54878.1"/>
    <property type="molecule type" value="Genomic_DNA"/>
</dbReference>
<evidence type="ECO:0000256" key="3">
    <source>
        <dbReference type="SAM" id="MobiDB-lite"/>
    </source>
</evidence>
<sequence length="272" mass="31248">MSEIESIVQTEGSSTFIAVPAPTSKGIPVITITTAGNITEKEKAKPLPPLPSHRYRYSLWHDLRSNEVTGDQLRNPRVRKGPPVKDKVFYDVKDEQGTNIHHDRKGSQRKEQQKELENWENALRVNLSYQDLAHDYQVESFHSILKRLSSAEEIQLMDDNLQDLRSFNFPRCITLNISQNYVSSFTKLPKCTLLQNMNLSDNSIRSFDGINYLRKYPMLQSLDLRRNPICFEPSYRARIFAAVPQLMMLDGISRLPSDDEAFTVEREGCVIS</sequence>
<dbReference type="AlphaFoldDB" id="A0A2G8L3R8"/>
<evidence type="ECO:0000313" key="5">
    <source>
        <dbReference type="Proteomes" id="UP000230750"/>
    </source>
</evidence>
<dbReference type="InterPro" id="IPR001611">
    <property type="entry name" value="Leu-rich_rpt"/>
</dbReference>